<gene>
    <name evidence="1" type="ORF">SAMN06296020_1284</name>
</gene>
<accession>A0AA45WZ99</accession>
<comment type="caution">
    <text evidence="1">The sequence shown here is derived from an EMBL/GenBank/DDBJ whole genome shotgun (WGS) entry which is preliminary data.</text>
</comment>
<organism evidence="1 2">
    <name type="scientific">Anoxynatronum buryatiense</name>
    <dbReference type="NCBI Taxonomy" id="489973"/>
    <lineage>
        <taxon>Bacteria</taxon>
        <taxon>Bacillati</taxon>
        <taxon>Bacillota</taxon>
        <taxon>Clostridia</taxon>
        <taxon>Eubacteriales</taxon>
        <taxon>Clostridiaceae</taxon>
        <taxon>Anoxynatronum</taxon>
    </lineage>
</organism>
<reference evidence="1" key="1">
    <citation type="submission" date="2017-05" db="EMBL/GenBank/DDBJ databases">
        <authorList>
            <person name="Varghese N."/>
            <person name="Submissions S."/>
        </authorList>
    </citation>
    <scope>NUCLEOTIDE SEQUENCE</scope>
    <source>
        <strain evidence="1">Su22</strain>
    </source>
</reference>
<dbReference type="Proteomes" id="UP001158066">
    <property type="component" value="Unassembled WGS sequence"/>
</dbReference>
<name>A0AA45WZ99_9CLOT</name>
<proteinExistence type="predicted"/>
<evidence type="ECO:0000313" key="1">
    <source>
        <dbReference type="EMBL" id="SMP72343.1"/>
    </source>
</evidence>
<keyword evidence="2" id="KW-1185">Reference proteome</keyword>
<protein>
    <submittedName>
        <fullName evidence="1">Uncharacterized protein</fullName>
    </submittedName>
</protein>
<dbReference type="AlphaFoldDB" id="A0AA45WZ99"/>
<dbReference type="EMBL" id="FXUF01000028">
    <property type="protein sequence ID" value="SMP72343.1"/>
    <property type="molecule type" value="Genomic_DNA"/>
</dbReference>
<sequence length="45" mass="5300">MPLKRHIVWVLSLSDRNQTAYGDTRETQGDGSFVLYIVREKQIDY</sequence>
<evidence type="ECO:0000313" key="2">
    <source>
        <dbReference type="Proteomes" id="UP001158066"/>
    </source>
</evidence>